<dbReference type="PATRIC" id="fig|1396.535.peg.4862"/>
<dbReference type="RefSeq" id="WP_063260179.1">
    <property type="nucleotide sequence ID" value="NZ_LJKE01000022.1"/>
</dbReference>
<proteinExistence type="predicted"/>
<evidence type="ECO:0000313" key="1">
    <source>
        <dbReference type="EMBL" id="KZD70964.1"/>
    </source>
</evidence>
<name>A0A164QCU0_BACCE</name>
<gene>
    <name evidence="1" type="ORF">B4088_1020</name>
</gene>
<dbReference type="Proteomes" id="UP000076482">
    <property type="component" value="Unassembled WGS sequence"/>
</dbReference>
<evidence type="ECO:0000313" key="2">
    <source>
        <dbReference type="Proteomes" id="UP000076482"/>
    </source>
</evidence>
<protein>
    <submittedName>
        <fullName evidence="1">Uncharacterized protein</fullName>
    </submittedName>
</protein>
<organism evidence="1 2">
    <name type="scientific">Bacillus cereus</name>
    <dbReference type="NCBI Taxonomy" id="1396"/>
    <lineage>
        <taxon>Bacteria</taxon>
        <taxon>Bacillati</taxon>
        <taxon>Bacillota</taxon>
        <taxon>Bacilli</taxon>
        <taxon>Bacillales</taxon>
        <taxon>Bacillaceae</taxon>
        <taxon>Bacillus</taxon>
        <taxon>Bacillus cereus group</taxon>
    </lineage>
</organism>
<dbReference type="EMBL" id="LJKE01000022">
    <property type="protein sequence ID" value="KZD70964.1"/>
    <property type="molecule type" value="Genomic_DNA"/>
</dbReference>
<reference evidence="1 2" key="1">
    <citation type="submission" date="2015-09" db="EMBL/GenBank/DDBJ databases">
        <title>Bacillus cereus food isolates.</title>
        <authorList>
            <person name="Boekhorst J."/>
        </authorList>
    </citation>
    <scope>NUCLEOTIDE SEQUENCE [LARGE SCALE GENOMIC DNA]</scope>
    <source>
        <strain evidence="1 2">B4088</strain>
    </source>
</reference>
<accession>A0A164QCU0</accession>
<sequence length="88" mass="10054">MGTLFNQKPRYENESYAVNRIDSIKKIAKEKGLTIEETIMCLDYAMREHDMDVKDEQLAGFGELLKELNESIVSLGEQIKEGLSEISK</sequence>
<comment type="caution">
    <text evidence="1">The sequence shown here is derived from an EMBL/GenBank/DDBJ whole genome shotgun (WGS) entry which is preliminary data.</text>
</comment>
<dbReference type="AlphaFoldDB" id="A0A164QCU0"/>